<comment type="caution">
    <text evidence="1">The sequence shown here is derived from an EMBL/GenBank/DDBJ whole genome shotgun (WGS) entry which is preliminary data.</text>
</comment>
<name>A0ABS8ZU78_9PSEU</name>
<dbReference type="RefSeq" id="WP_233733719.1">
    <property type="nucleotide sequence ID" value="NZ_JAJVCN010000004.1"/>
</dbReference>
<sequence>MNPSMVVPAPLWRSSEAISSAGTGTPICRCISAISASVAGGFSIPAVAGALAASHHRDDDRENLPPPSFHAAAVCHEIVISVDESTEGGPLVTASSVTFRLPDNGPVLAGVRLLPALSLPGAGMEFTHANECWTLLLNRPPVWRMEYRLQLRHRDGGIEEICDPGNDKRAPGAFGDKSVVEFPDYVRPAWLDTPATGEYLDIPGFNARLWSPGEGPMPLLVANDGPEYDRLASLTTFSAWFKIPHRVALLQPGDRDDEYSGNPDYARRLARDLLPTIRKLVPVERPVVGMGASLGGLGMLHAQRRRPGLFGGLFLQSGSFFDRRLDPQESGYSRYRRVTRFVSGIVRGTSKGKPVPVTVTCGLAEENLANNRQMAAALVALGYPTGLVEVPDAHNYVGWRDAFDPALADLLRTVWEGS</sequence>
<evidence type="ECO:0008006" key="3">
    <source>
        <dbReference type="Google" id="ProtNLM"/>
    </source>
</evidence>
<evidence type="ECO:0000313" key="2">
    <source>
        <dbReference type="Proteomes" id="UP001521150"/>
    </source>
</evidence>
<dbReference type="SUPFAM" id="SSF53474">
    <property type="entry name" value="alpha/beta-Hydrolases"/>
    <property type="match status" value="1"/>
</dbReference>
<dbReference type="Proteomes" id="UP001521150">
    <property type="component" value="Unassembled WGS sequence"/>
</dbReference>
<evidence type="ECO:0000313" key="1">
    <source>
        <dbReference type="EMBL" id="MCE7011295.1"/>
    </source>
</evidence>
<dbReference type="PANTHER" id="PTHR48098">
    <property type="entry name" value="ENTEROCHELIN ESTERASE-RELATED"/>
    <property type="match status" value="1"/>
</dbReference>
<dbReference type="PANTHER" id="PTHR48098:SF3">
    <property type="entry name" value="IRON(III) ENTEROBACTIN ESTERASE"/>
    <property type="match status" value="1"/>
</dbReference>
<protein>
    <recommendedName>
        <fullName evidence="3">Enterochelin esterase</fullName>
    </recommendedName>
</protein>
<reference evidence="1 2" key="1">
    <citation type="submission" date="2021-12" db="EMBL/GenBank/DDBJ databases">
        <title>Genome sequence of Kibdelosporangium philippinense ATCC 49844.</title>
        <authorList>
            <person name="Fedorov E.A."/>
            <person name="Omeragic M."/>
            <person name="Shalygina K.F."/>
            <person name="Maclea K.S."/>
        </authorList>
    </citation>
    <scope>NUCLEOTIDE SEQUENCE [LARGE SCALE GENOMIC DNA]</scope>
    <source>
        <strain evidence="1 2">ATCC 49844</strain>
    </source>
</reference>
<dbReference type="Pfam" id="PF00756">
    <property type="entry name" value="Esterase"/>
    <property type="match status" value="1"/>
</dbReference>
<dbReference type="InterPro" id="IPR050583">
    <property type="entry name" value="Mycobacterial_A85_antigen"/>
</dbReference>
<dbReference type="InterPro" id="IPR000801">
    <property type="entry name" value="Esterase-like"/>
</dbReference>
<dbReference type="Gene3D" id="3.40.50.1820">
    <property type="entry name" value="alpha/beta hydrolase"/>
    <property type="match status" value="1"/>
</dbReference>
<dbReference type="InterPro" id="IPR029058">
    <property type="entry name" value="AB_hydrolase_fold"/>
</dbReference>
<keyword evidence="2" id="KW-1185">Reference proteome</keyword>
<accession>A0ABS8ZU78</accession>
<proteinExistence type="predicted"/>
<organism evidence="1 2">
    <name type="scientific">Kibdelosporangium philippinense</name>
    <dbReference type="NCBI Taxonomy" id="211113"/>
    <lineage>
        <taxon>Bacteria</taxon>
        <taxon>Bacillati</taxon>
        <taxon>Actinomycetota</taxon>
        <taxon>Actinomycetes</taxon>
        <taxon>Pseudonocardiales</taxon>
        <taxon>Pseudonocardiaceae</taxon>
        <taxon>Kibdelosporangium</taxon>
    </lineage>
</organism>
<gene>
    <name evidence="1" type="ORF">LWC34_52080</name>
</gene>
<dbReference type="EMBL" id="JAJVCN010000004">
    <property type="protein sequence ID" value="MCE7011295.1"/>
    <property type="molecule type" value="Genomic_DNA"/>
</dbReference>